<protein>
    <submittedName>
        <fullName evidence="1">Unannotated protein</fullName>
    </submittedName>
</protein>
<gene>
    <name evidence="1" type="ORF">UFOPK2242_01534</name>
</gene>
<accession>A0A6J6ME58</accession>
<evidence type="ECO:0000313" key="1">
    <source>
        <dbReference type="EMBL" id="CAB4672517.1"/>
    </source>
</evidence>
<name>A0A6J6ME58_9ZZZZ</name>
<dbReference type="AlphaFoldDB" id="A0A6J6ME58"/>
<proteinExistence type="predicted"/>
<reference evidence="1" key="1">
    <citation type="submission" date="2020-05" db="EMBL/GenBank/DDBJ databases">
        <authorList>
            <person name="Chiriac C."/>
            <person name="Salcher M."/>
            <person name="Ghai R."/>
            <person name="Kavagutti S V."/>
        </authorList>
    </citation>
    <scope>NUCLEOTIDE SEQUENCE</scope>
</reference>
<organism evidence="1">
    <name type="scientific">freshwater metagenome</name>
    <dbReference type="NCBI Taxonomy" id="449393"/>
    <lineage>
        <taxon>unclassified sequences</taxon>
        <taxon>metagenomes</taxon>
        <taxon>ecological metagenomes</taxon>
    </lineage>
</organism>
<sequence>MRSSKGSRLTRNFVTKIPSGLKRGPLATRATKPKESGIRIHQACVAKSATDMITTPVATSRADTSFTGFGKVKSVRTRPRALTGARIDPEEVEAVGAVEVVADISQG</sequence>
<dbReference type="EMBL" id="CAEZWM010000255">
    <property type="protein sequence ID" value="CAB4672517.1"/>
    <property type="molecule type" value="Genomic_DNA"/>
</dbReference>